<proteinExistence type="inferred from homology"/>
<dbReference type="PANTHER" id="PTHR30126">
    <property type="entry name" value="HTH-TYPE TRANSCRIPTIONAL REGULATOR"/>
    <property type="match status" value="1"/>
</dbReference>
<dbReference type="PROSITE" id="PS50931">
    <property type="entry name" value="HTH_LYSR"/>
    <property type="match status" value="1"/>
</dbReference>
<reference evidence="6 7" key="1">
    <citation type="journal article" date="2015" name="J. Biotechnol.">
        <title>Complete genome sequence of Paenibacillus beijingensis 7188(T) (=DSM 24997(T)), a novel rhizobacterium from jujube garden soil.</title>
        <authorList>
            <person name="Kwak Y."/>
            <person name="Shin J.H."/>
        </authorList>
    </citation>
    <scope>NUCLEOTIDE SEQUENCE [LARGE SCALE GENOMIC DNA]</scope>
    <source>
        <strain evidence="6 7">DSM 24997</strain>
    </source>
</reference>
<dbReference type="STRING" id="1126833.VN24_03110"/>
<sequence length="297" mass="32621">MDLRQLTIFRAVATMLSFTKAAVSLNYVQSNVTTQIQALENNLGVPLFDRLGGKQVVLTDAGRQLLQYAEQLLDLAEEAQAAVSLGEEPQGTLRIGAAESLCIYRLPSLLRSFRTRYPRVKIVFRPSPVAELRNLVHSGSIDVAFVFEELDREGGPGDEILAIEPVWVVAAPDHPLVGNEVVVPSDFTGVDLLLTESGCCYRGHFERILSRANVYPKTILEFNSIEAVKQCVISGLGVTLLSSVSVSSEITSGQLVKLPWEGPDLSVVTHLVWHKDKWLSPSLAAFLTHAREMLTIK</sequence>
<dbReference type="OrthoDB" id="9803735at2"/>
<dbReference type="Gene3D" id="1.10.10.10">
    <property type="entry name" value="Winged helix-like DNA-binding domain superfamily/Winged helix DNA-binding domain"/>
    <property type="match status" value="1"/>
</dbReference>
<evidence type="ECO:0000256" key="4">
    <source>
        <dbReference type="ARBA" id="ARBA00023163"/>
    </source>
</evidence>
<dbReference type="InterPro" id="IPR005119">
    <property type="entry name" value="LysR_subst-bd"/>
</dbReference>
<dbReference type="InterPro" id="IPR000847">
    <property type="entry name" value="LysR_HTH_N"/>
</dbReference>
<dbReference type="PRINTS" id="PR00039">
    <property type="entry name" value="HTHLYSR"/>
</dbReference>
<dbReference type="EMBL" id="CP011058">
    <property type="protein sequence ID" value="AJY73803.1"/>
    <property type="molecule type" value="Genomic_DNA"/>
</dbReference>
<dbReference type="Pfam" id="PF03466">
    <property type="entry name" value="LysR_substrate"/>
    <property type="match status" value="1"/>
</dbReference>
<dbReference type="Gene3D" id="3.40.190.290">
    <property type="match status" value="1"/>
</dbReference>
<dbReference type="InterPro" id="IPR036390">
    <property type="entry name" value="WH_DNA-bd_sf"/>
</dbReference>
<evidence type="ECO:0000256" key="1">
    <source>
        <dbReference type="ARBA" id="ARBA00009437"/>
    </source>
</evidence>
<dbReference type="GO" id="GO:0003700">
    <property type="term" value="F:DNA-binding transcription factor activity"/>
    <property type="evidence" value="ECO:0007669"/>
    <property type="project" value="InterPro"/>
</dbReference>
<keyword evidence="7" id="KW-1185">Reference proteome</keyword>
<comment type="similarity">
    <text evidence="1">Belongs to the LysR transcriptional regulatory family.</text>
</comment>
<feature type="domain" description="HTH lysR-type" evidence="5">
    <location>
        <begin position="1"/>
        <end position="59"/>
    </location>
</feature>
<evidence type="ECO:0000256" key="2">
    <source>
        <dbReference type="ARBA" id="ARBA00023015"/>
    </source>
</evidence>
<accession>A0A0D5NFW2</accession>
<dbReference type="RefSeq" id="WP_045669238.1">
    <property type="nucleotide sequence ID" value="NZ_CP011058.1"/>
</dbReference>
<evidence type="ECO:0000313" key="7">
    <source>
        <dbReference type="Proteomes" id="UP000032633"/>
    </source>
</evidence>
<organism evidence="6 7">
    <name type="scientific">Paenibacillus beijingensis</name>
    <dbReference type="NCBI Taxonomy" id="1126833"/>
    <lineage>
        <taxon>Bacteria</taxon>
        <taxon>Bacillati</taxon>
        <taxon>Bacillota</taxon>
        <taxon>Bacilli</taxon>
        <taxon>Bacillales</taxon>
        <taxon>Paenibacillaceae</taxon>
        <taxon>Paenibacillus</taxon>
    </lineage>
</organism>
<dbReference type="InterPro" id="IPR036388">
    <property type="entry name" value="WH-like_DNA-bd_sf"/>
</dbReference>
<dbReference type="SUPFAM" id="SSF46785">
    <property type="entry name" value="Winged helix' DNA-binding domain"/>
    <property type="match status" value="1"/>
</dbReference>
<reference evidence="7" key="2">
    <citation type="submission" date="2015-03" db="EMBL/GenBank/DDBJ databases">
        <title>Genome sequence of Paenibacillus beijingensis strain DSM 24997T.</title>
        <authorList>
            <person name="Kwak Y."/>
            <person name="Shin J.-H."/>
        </authorList>
    </citation>
    <scope>NUCLEOTIDE SEQUENCE [LARGE SCALE GENOMIC DNA]</scope>
    <source>
        <strain evidence="7">DSM 24997</strain>
    </source>
</reference>
<dbReference type="FunFam" id="1.10.10.10:FF:000001">
    <property type="entry name" value="LysR family transcriptional regulator"/>
    <property type="match status" value="1"/>
</dbReference>
<dbReference type="PATRIC" id="fig|1126833.4.peg.691"/>
<protein>
    <recommendedName>
        <fullName evidence="5">HTH lysR-type domain-containing protein</fullName>
    </recommendedName>
</protein>
<dbReference type="Proteomes" id="UP000032633">
    <property type="component" value="Chromosome"/>
</dbReference>
<evidence type="ECO:0000256" key="3">
    <source>
        <dbReference type="ARBA" id="ARBA00023125"/>
    </source>
</evidence>
<dbReference type="AlphaFoldDB" id="A0A0D5NFW2"/>
<evidence type="ECO:0000259" key="5">
    <source>
        <dbReference type="PROSITE" id="PS50931"/>
    </source>
</evidence>
<evidence type="ECO:0000313" key="6">
    <source>
        <dbReference type="EMBL" id="AJY73803.1"/>
    </source>
</evidence>
<gene>
    <name evidence="6" type="ORF">VN24_03110</name>
</gene>
<keyword evidence="2" id="KW-0805">Transcription regulation</keyword>
<dbReference type="KEGG" id="pbj:VN24_03110"/>
<dbReference type="PANTHER" id="PTHR30126:SF100">
    <property type="entry name" value="LYSR-FAMILY TRANSCRIPTIONAL REGULATOR"/>
    <property type="match status" value="1"/>
</dbReference>
<keyword evidence="3" id="KW-0238">DNA-binding</keyword>
<name>A0A0D5NFW2_9BACL</name>
<dbReference type="GO" id="GO:0000976">
    <property type="term" value="F:transcription cis-regulatory region binding"/>
    <property type="evidence" value="ECO:0007669"/>
    <property type="project" value="TreeGrafter"/>
</dbReference>
<dbReference type="CDD" id="cd05466">
    <property type="entry name" value="PBP2_LTTR_substrate"/>
    <property type="match status" value="1"/>
</dbReference>
<dbReference type="Pfam" id="PF00126">
    <property type="entry name" value="HTH_1"/>
    <property type="match status" value="1"/>
</dbReference>
<dbReference type="SUPFAM" id="SSF53850">
    <property type="entry name" value="Periplasmic binding protein-like II"/>
    <property type="match status" value="1"/>
</dbReference>
<dbReference type="HOGENOM" id="CLU_039613_6_1_9"/>
<keyword evidence="4" id="KW-0804">Transcription</keyword>